<dbReference type="EMBL" id="VSRR010000001">
    <property type="protein sequence ID" value="MPC07478.1"/>
    <property type="molecule type" value="Genomic_DNA"/>
</dbReference>
<reference evidence="2 3" key="1">
    <citation type="submission" date="2019-05" db="EMBL/GenBank/DDBJ databases">
        <title>Another draft genome of Portunus trituberculatus and its Hox gene families provides insights of decapod evolution.</title>
        <authorList>
            <person name="Jeong J.-H."/>
            <person name="Song I."/>
            <person name="Kim S."/>
            <person name="Choi T."/>
            <person name="Kim D."/>
            <person name="Ryu S."/>
            <person name="Kim W."/>
        </authorList>
    </citation>
    <scope>NUCLEOTIDE SEQUENCE [LARGE SCALE GENOMIC DNA]</scope>
    <source>
        <tissue evidence="2">Muscle</tissue>
    </source>
</reference>
<evidence type="ECO:0000256" key="1">
    <source>
        <dbReference type="SAM" id="MobiDB-lite"/>
    </source>
</evidence>
<accession>A0A5B7CE14</accession>
<evidence type="ECO:0000313" key="3">
    <source>
        <dbReference type="Proteomes" id="UP000324222"/>
    </source>
</evidence>
<gene>
    <name evidence="2" type="ORF">E2C01_000040</name>
</gene>
<dbReference type="Proteomes" id="UP000324222">
    <property type="component" value="Unassembled WGS sequence"/>
</dbReference>
<evidence type="ECO:0000313" key="2">
    <source>
        <dbReference type="EMBL" id="MPC07478.1"/>
    </source>
</evidence>
<dbReference type="AlphaFoldDB" id="A0A5B7CE14"/>
<name>A0A5B7CE14_PORTR</name>
<sequence length="173" mass="19826">MIGDLKCTCRNELPLNGITEEEDHHAGIDLVVDEPCPPGGSFLPKPLPHKKKDGGQRKMMRDQSMVEGMQLHKLGHDKENGKYKKENKDEEWFYDKHERSRGRTRECTEKMRKYEGRDSLKSTISHPATFPTSNSNTSRPSHPLSLPHISLTCERFSSSVLQQHPIRQANIPR</sequence>
<feature type="region of interest" description="Disordered" evidence="1">
    <location>
        <begin position="113"/>
        <end position="146"/>
    </location>
</feature>
<keyword evidence="3" id="KW-1185">Reference proteome</keyword>
<proteinExistence type="predicted"/>
<feature type="compositionally biased region" description="Polar residues" evidence="1">
    <location>
        <begin position="121"/>
        <end position="140"/>
    </location>
</feature>
<comment type="caution">
    <text evidence="2">The sequence shown here is derived from an EMBL/GenBank/DDBJ whole genome shotgun (WGS) entry which is preliminary data.</text>
</comment>
<protein>
    <submittedName>
        <fullName evidence="2">Uncharacterized protein</fullName>
    </submittedName>
</protein>
<organism evidence="2 3">
    <name type="scientific">Portunus trituberculatus</name>
    <name type="common">Swimming crab</name>
    <name type="synonym">Neptunus trituberculatus</name>
    <dbReference type="NCBI Taxonomy" id="210409"/>
    <lineage>
        <taxon>Eukaryota</taxon>
        <taxon>Metazoa</taxon>
        <taxon>Ecdysozoa</taxon>
        <taxon>Arthropoda</taxon>
        <taxon>Crustacea</taxon>
        <taxon>Multicrustacea</taxon>
        <taxon>Malacostraca</taxon>
        <taxon>Eumalacostraca</taxon>
        <taxon>Eucarida</taxon>
        <taxon>Decapoda</taxon>
        <taxon>Pleocyemata</taxon>
        <taxon>Brachyura</taxon>
        <taxon>Eubrachyura</taxon>
        <taxon>Portunoidea</taxon>
        <taxon>Portunidae</taxon>
        <taxon>Portuninae</taxon>
        <taxon>Portunus</taxon>
    </lineage>
</organism>